<sequence length="147" mass="15563">MYKTTSKELEHQKIRMFKAYLLLLGSLLSVTVASPVESRSLPSGSVTCGSNVYTVSQVVSAVSNGVSHLNSPIGSDSYPHIFENREGLPMFCTGKTVFEEYPILKSGAYNGGSPGADRVVFSSDGVYCAVITHTGAGGNNFLACKGD</sequence>
<dbReference type="AlphaFoldDB" id="A0A9P7S4H8"/>
<evidence type="ECO:0000256" key="4">
    <source>
        <dbReference type="ARBA" id="ARBA00023157"/>
    </source>
</evidence>
<dbReference type="GO" id="GO:0016787">
    <property type="term" value="F:hydrolase activity"/>
    <property type="evidence" value="ECO:0007669"/>
    <property type="project" value="UniProtKB-KW"/>
</dbReference>
<protein>
    <submittedName>
        <fullName evidence="7">Uncharacterized protein</fullName>
    </submittedName>
</protein>
<dbReference type="OrthoDB" id="5425539at2759"/>
<evidence type="ECO:0000256" key="1">
    <source>
        <dbReference type="ARBA" id="ARBA00022722"/>
    </source>
</evidence>
<dbReference type="InterPro" id="IPR016191">
    <property type="entry name" value="Ribonuclease/ribotoxin"/>
</dbReference>
<dbReference type="InterPro" id="IPR000026">
    <property type="entry name" value="N1-like"/>
</dbReference>
<evidence type="ECO:0000256" key="6">
    <source>
        <dbReference type="SAM" id="SignalP"/>
    </source>
</evidence>
<keyword evidence="2" id="KW-0255">Endonuclease</keyword>
<evidence type="ECO:0000256" key="5">
    <source>
        <dbReference type="ARBA" id="ARBA00023239"/>
    </source>
</evidence>
<organism evidence="7 8">
    <name type="scientific">Marasmius oreades</name>
    <name type="common">fairy-ring Marasmius</name>
    <dbReference type="NCBI Taxonomy" id="181124"/>
    <lineage>
        <taxon>Eukaryota</taxon>
        <taxon>Fungi</taxon>
        <taxon>Dikarya</taxon>
        <taxon>Basidiomycota</taxon>
        <taxon>Agaricomycotina</taxon>
        <taxon>Agaricomycetes</taxon>
        <taxon>Agaricomycetidae</taxon>
        <taxon>Agaricales</taxon>
        <taxon>Marasmiineae</taxon>
        <taxon>Marasmiaceae</taxon>
        <taxon>Marasmius</taxon>
    </lineage>
</organism>
<dbReference type="SUPFAM" id="SSF53933">
    <property type="entry name" value="Microbial ribonucleases"/>
    <property type="match status" value="1"/>
</dbReference>
<accession>A0A9P7S4H8</accession>
<dbReference type="Proteomes" id="UP001049176">
    <property type="component" value="Chromosome 3"/>
</dbReference>
<dbReference type="GO" id="GO:0003723">
    <property type="term" value="F:RNA binding"/>
    <property type="evidence" value="ECO:0007669"/>
    <property type="project" value="InterPro"/>
</dbReference>
<evidence type="ECO:0000256" key="3">
    <source>
        <dbReference type="ARBA" id="ARBA00022801"/>
    </source>
</evidence>
<reference evidence="7" key="1">
    <citation type="journal article" date="2021" name="Genome Biol. Evol.">
        <title>The assembled and annotated genome of the fairy-ring fungus Marasmius oreades.</title>
        <authorList>
            <person name="Hiltunen M."/>
            <person name="Ament-Velasquez S.L."/>
            <person name="Johannesson H."/>
        </authorList>
    </citation>
    <scope>NUCLEOTIDE SEQUENCE</scope>
    <source>
        <strain evidence="7">03SP1</strain>
    </source>
</reference>
<dbReference type="GO" id="GO:0004521">
    <property type="term" value="F:RNA endonuclease activity"/>
    <property type="evidence" value="ECO:0007669"/>
    <property type="project" value="InterPro"/>
</dbReference>
<proteinExistence type="predicted"/>
<dbReference type="RefSeq" id="XP_043011430.1">
    <property type="nucleotide sequence ID" value="XM_043150343.1"/>
</dbReference>
<name>A0A9P7S4H8_9AGAR</name>
<dbReference type="Pfam" id="PF00545">
    <property type="entry name" value="Ribonuclease"/>
    <property type="match status" value="1"/>
</dbReference>
<dbReference type="EMBL" id="CM032183">
    <property type="protein sequence ID" value="KAG7094960.1"/>
    <property type="molecule type" value="Genomic_DNA"/>
</dbReference>
<keyword evidence="6" id="KW-0732">Signal</keyword>
<feature type="signal peptide" evidence="6">
    <location>
        <begin position="1"/>
        <end position="33"/>
    </location>
</feature>
<dbReference type="PANTHER" id="PTHR42104">
    <property type="entry name" value="EXTRACELLULAR GUANYL-SPECIFIC RIBONUCLEASE RNTA (AFU_ORTHOLOGUE AFUA_4G03230)"/>
    <property type="match status" value="1"/>
</dbReference>
<dbReference type="GO" id="GO:0016829">
    <property type="term" value="F:lyase activity"/>
    <property type="evidence" value="ECO:0007669"/>
    <property type="project" value="UniProtKB-KW"/>
</dbReference>
<keyword evidence="4" id="KW-1015">Disulfide bond</keyword>
<comment type="caution">
    <text evidence="7">The sequence shown here is derived from an EMBL/GenBank/DDBJ whole genome shotgun (WGS) entry which is preliminary data.</text>
</comment>
<dbReference type="GeneID" id="66074837"/>
<evidence type="ECO:0000313" key="7">
    <source>
        <dbReference type="EMBL" id="KAG7094960.1"/>
    </source>
</evidence>
<dbReference type="Gene3D" id="3.10.450.30">
    <property type="entry name" value="Microbial ribonucleases"/>
    <property type="match status" value="1"/>
</dbReference>
<keyword evidence="1" id="KW-0540">Nuclease</keyword>
<feature type="chain" id="PRO_5040386844" evidence="6">
    <location>
        <begin position="34"/>
        <end position="147"/>
    </location>
</feature>
<keyword evidence="3" id="KW-0378">Hydrolase</keyword>
<evidence type="ECO:0000313" key="8">
    <source>
        <dbReference type="Proteomes" id="UP001049176"/>
    </source>
</evidence>
<dbReference type="PANTHER" id="PTHR42104:SF1">
    <property type="entry name" value="EXTRACELLULAR GUANYL-SPECIFIC RIBONUCLEASE RNTA (AFU_ORTHOLOGUE AFUA_4G03230)"/>
    <property type="match status" value="1"/>
</dbReference>
<keyword evidence="8" id="KW-1185">Reference proteome</keyword>
<evidence type="ECO:0000256" key="2">
    <source>
        <dbReference type="ARBA" id="ARBA00022759"/>
    </source>
</evidence>
<gene>
    <name evidence="7" type="ORF">E1B28_005761</name>
</gene>
<dbReference type="KEGG" id="more:E1B28_005761"/>
<keyword evidence="5" id="KW-0456">Lyase</keyword>